<gene>
    <name evidence="1" type="ORF">L3Q82_017916</name>
</gene>
<proteinExistence type="predicted"/>
<dbReference type="Proteomes" id="UP000831701">
    <property type="component" value="Chromosome 21"/>
</dbReference>
<name>A0ACB8VL60_9TELE</name>
<evidence type="ECO:0000313" key="1">
    <source>
        <dbReference type="EMBL" id="KAI3355627.1"/>
    </source>
</evidence>
<accession>A0ACB8VL60</accession>
<organism evidence="1 2">
    <name type="scientific">Scortum barcoo</name>
    <name type="common">barcoo grunter</name>
    <dbReference type="NCBI Taxonomy" id="214431"/>
    <lineage>
        <taxon>Eukaryota</taxon>
        <taxon>Metazoa</taxon>
        <taxon>Chordata</taxon>
        <taxon>Craniata</taxon>
        <taxon>Vertebrata</taxon>
        <taxon>Euteleostomi</taxon>
        <taxon>Actinopterygii</taxon>
        <taxon>Neopterygii</taxon>
        <taxon>Teleostei</taxon>
        <taxon>Neoteleostei</taxon>
        <taxon>Acanthomorphata</taxon>
        <taxon>Eupercaria</taxon>
        <taxon>Centrarchiformes</taxon>
        <taxon>Terapontoidei</taxon>
        <taxon>Terapontidae</taxon>
        <taxon>Scortum</taxon>
    </lineage>
</organism>
<dbReference type="EMBL" id="CM041551">
    <property type="protein sequence ID" value="KAI3355627.1"/>
    <property type="molecule type" value="Genomic_DNA"/>
</dbReference>
<sequence length="118" mass="13305">MTSDHRLRPDVARDEDHGTAAAPSPEATDPPRSLTLCSLLTGRRREWRMPSSSCSIRSLSHLDRGSVQVKSELCHVQKFGDGRHSHRGPCCSRSGQEDEYRELIQDFVTWCDSNRLPS</sequence>
<reference evidence="1" key="1">
    <citation type="submission" date="2022-04" db="EMBL/GenBank/DDBJ databases">
        <title>Jade perch genome.</title>
        <authorList>
            <person name="Chao B."/>
        </authorList>
    </citation>
    <scope>NUCLEOTIDE SEQUENCE</scope>
    <source>
        <strain evidence="1">CB-2022</strain>
    </source>
</reference>
<keyword evidence="2" id="KW-1185">Reference proteome</keyword>
<comment type="caution">
    <text evidence="1">The sequence shown here is derived from an EMBL/GenBank/DDBJ whole genome shotgun (WGS) entry which is preliminary data.</text>
</comment>
<feature type="non-terminal residue" evidence="1">
    <location>
        <position position="118"/>
    </location>
</feature>
<protein>
    <submittedName>
        <fullName evidence="1">Uncharacterized protein</fullName>
    </submittedName>
</protein>
<evidence type="ECO:0000313" key="2">
    <source>
        <dbReference type="Proteomes" id="UP000831701"/>
    </source>
</evidence>